<organism evidence="2 3">
    <name type="scientific">Haliangium ochraceum (strain DSM 14365 / JCM 11303 / SMP-2)</name>
    <dbReference type="NCBI Taxonomy" id="502025"/>
    <lineage>
        <taxon>Bacteria</taxon>
        <taxon>Pseudomonadati</taxon>
        <taxon>Myxococcota</taxon>
        <taxon>Polyangia</taxon>
        <taxon>Haliangiales</taxon>
        <taxon>Kofleriaceae</taxon>
        <taxon>Haliangium</taxon>
    </lineage>
</organism>
<evidence type="ECO:0000313" key="3">
    <source>
        <dbReference type="Proteomes" id="UP000001880"/>
    </source>
</evidence>
<dbReference type="Proteomes" id="UP000001880">
    <property type="component" value="Chromosome"/>
</dbReference>
<evidence type="ECO:0000313" key="2">
    <source>
        <dbReference type="EMBL" id="ACY14705.1"/>
    </source>
</evidence>
<feature type="compositionally biased region" description="Basic and acidic residues" evidence="1">
    <location>
        <begin position="108"/>
        <end position="118"/>
    </location>
</feature>
<feature type="compositionally biased region" description="Basic residues" evidence="1">
    <location>
        <begin position="132"/>
        <end position="179"/>
    </location>
</feature>
<gene>
    <name evidence="2" type="ordered locus">Hoch_2160</name>
</gene>
<accession>D0LGY3</accession>
<dbReference type="STRING" id="502025.Hoch_2160"/>
<evidence type="ECO:0000256" key="1">
    <source>
        <dbReference type="SAM" id="MobiDB-lite"/>
    </source>
</evidence>
<feature type="compositionally biased region" description="Polar residues" evidence="1">
    <location>
        <begin position="45"/>
        <end position="59"/>
    </location>
</feature>
<keyword evidence="3" id="KW-1185">Reference proteome</keyword>
<name>D0LGY3_HALO1</name>
<reference evidence="2 3" key="1">
    <citation type="journal article" date="2010" name="Stand. Genomic Sci.">
        <title>Complete genome sequence of Haliangium ochraceum type strain (SMP-2).</title>
        <authorList>
            <consortium name="US DOE Joint Genome Institute (JGI-PGF)"/>
            <person name="Ivanova N."/>
            <person name="Daum C."/>
            <person name="Lang E."/>
            <person name="Abt B."/>
            <person name="Kopitz M."/>
            <person name="Saunders E."/>
            <person name="Lapidus A."/>
            <person name="Lucas S."/>
            <person name="Glavina Del Rio T."/>
            <person name="Nolan M."/>
            <person name="Tice H."/>
            <person name="Copeland A."/>
            <person name="Cheng J.F."/>
            <person name="Chen F."/>
            <person name="Bruce D."/>
            <person name="Goodwin L."/>
            <person name="Pitluck S."/>
            <person name="Mavromatis K."/>
            <person name="Pati A."/>
            <person name="Mikhailova N."/>
            <person name="Chen A."/>
            <person name="Palaniappan K."/>
            <person name="Land M."/>
            <person name="Hauser L."/>
            <person name="Chang Y.J."/>
            <person name="Jeffries C.D."/>
            <person name="Detter J.C."/>
            <person name="Brettin T."/>
            <person name="Rohde M."/>
            <person name="Goker M."/>
            <person name="Bristow J."/>
            <person name="Markowitz V."/>
            <person name="Eisen J.A."/>
            <person name="Hugenholtz P."/>
            <person name="Kyrpides N.C."/>
            <person name="Klenk H.P."/>
        </authorList>
    </citation>
    <scope>NUCLEOTIDE SEQUENCE [LARGE SCALE GENOMIC DNA]</scope>
    <source>
        <strain evidence="3">DSM 14365 / CIP 107738 / JCM 11303 / AJ 13395 / SMP-2</strain>
    </source>
</reference>
<proteinExistence type="predicted"/>
<protein>
    <submittedName>
        <fullName evidence="2">Uncharacterized protein</fullName>
    </submittedName>
</protein>
<dbReference type="AlphaFoldDB" id="D0LGY3"/>
<dbReference type="EMBL" id="CP001804">
    <property type="protein sequence ID" value="ACY14705.1"/>
    <property type="molecule type" value="Genomic_DNA"/>
</dbReference>
<feature type="compositionally biased region" description="Basic and acidic residues" evidence="1">
    <location>
        <begin position="24"/>
        <end position="35"/>
    </location>
</feature>
<dbReference type="HOGENOM" id="CLU_1178899_0_0_7"/>
<feature type="region of interest" description="Disordered" evidence="1">
    <location>
        <begin position="1"/>
        <end position="235"/>
    </location>
</feature>
<dbReference type="KEGG" id="hoh:Hoch_2160"/>
<sequence>MSRSHWRLASPARPPRADAGSNTRPRDGPGSEKKFARGGGLAASISISLVQPTNASETPTRFAAGEPCRQRPPPPPHAACPGGYHETHSSHRLPRFGFSSRRPQTPRRPPDAGHRAAGSERSVARAALGGSRRSHAQRHPRQRHPRQRHPRQRHPRQRHPRQRHPRQRHPRQRHPRQRHLSGPPEFHSASAERPRALHRTRRNMRDLGRTTRLSLRPRIFPDGREPIRIGTQPEP</sequence>